<name>A0AAV2YVR4_9STRA</name>
<dbReference type="EMBL" id="DAKRPA010000134">
    <property type="protein sequence ID" value="DAZ97494.1"/>
    <property type="molecule type" value="Genomic_DNA"/>
</dbReference>
<reference evidence="1" key="1">
    <citation type="submission" date="2022-11" db="EMBL/GenBank/DDBJ databases">
        <authorList>
            <person name="Morgan W.R."/>
            <person name="Tartar A."/>
        </authorList>
    </citation>
    <scope>NUCLEOTIDE SEQUENCE</scope>
    <source>
        <strain evidence="1">ARSEF 373</strain>
    </source>
</reference>
<comment type="caution">
    <text evidence="1">The sequence shown here is derived from an EMBL/GenBank/DDBJ whole genome shotgun (WGS) entry which is preliminary data.</text>
</comment>
<keyword evidence="2" id="KW-1185">Reference proteome</keyword>
<dbReference type="Proteomes" id="UP001146120">
    <property type="component" value="Unassembled WGS sequence"/>
</dbReference>
<gene>
    <name evidence="1" type="ORF">N0F65_009977</name>
</gene>
<protein>
    <submittedName>
        <fullName evidence="1">Uncharacterized protein</fullName>
    </submittedName>
</protein>
<evidence type="ECO:0000313" key="2">
    <source>
        <dbReference type="Proteomes" id="UP001146120"/>
    </source>
</evidence>
<dbReference type="AlphaFoldDB" id="A0AAV2YVR4"/>
<evidence type="ECO:0000313" key="1">
    <source>
        <dbReference type="EMBL" id="DAZ97494.1"/>
    </source>
</evidence>
<organism evidence="1 2">
    <name type="scientific">Lagenidium giganteum</name>
    <dbReference type="NCBI Taxonomy" id="4803"/>
    <lineage>
        <taxon>Eukaryota</taxon>
        <taxon>Sar</taxon>
        <taxon>Stramenopiles</taxon>
        <taxon>Oomycota</taxon>
        <taxon>Peronosporomycetes</taxon>
        <taxon>Pythiales</taxon>
        <taxon>Pythiaceae</taxon>
    </lineage>
</organism>
<reference evidence="1" key="2">
    <citation type="journal article" date="2023" name="Microbiol Resour">
        <title>Decontamination and Annotation of the Draft Genome Sequence of the Oomycete Lagenidium giganteum ARSEF 373.</title>
        <authorList>
            <person name="Morgan W.R."/>
            <person name="Tartar A."/>
        </authorList>
    </citation>
    <scope>NUCLEOTIDE SEQUENCE</scope>
    <source>
        <strain evidence="1">ARSEF 373</strain>
    </source>
</reference>
<proteinExistence type="predicted"/>
<sequence length="105" mass="12158">MPPAEFLRLFEVRYPASFGVQEGYPSLQLGACGSTHLVSKERFIIWPGRCVQLMVKFAQIYFYEPDYQIGRRMGLMALLNHEVLSTLQAVLHDENDFENQLKQAY</sequence>
<accession>A0AAV2YVR4</accession>